<reference evidence="2" key="1">
    <citation type="submission" date="2023-03" db="EMBL/GenBank/DDBJ databases">
        <title>Massive genome expansion in bonnet fungi (Mycena s.s.) driven by repeated elements and novel gene families across ecological guilds.</title>
        <authorList>
            <consortium name="Lawrence Berkeley National Laboratory"/>
            <person name="Harder C.B."/>
            <person name="Miyauchi S."/>
            <person name="Viragh M."/>
            <person name="Kuo A."/>
            <person name="Thoen E."/>
            <person name="Andreopoulos B."/>
            <person name="Lu D."/>
            <person name="Skrede I."/>
            <person name="Drula E."/>
            <person name="Henrissat B."/>
            <person name="Morin E."/>
            <person name="Kohler A."/>
            <person name="Barry K."/>
            <person name="LaButti K."/>
            <person name="Morin E."/>
            <person name="Salamov A."/>
            <person name="Lipzen A."/>
            <person name="Mereny Z."/>
            <person name="Hegedus B."/>
            <person name="Baldrian P."/>
            <person name="Stursova M."/>
            <person name="Weitz H."/>
            <person name="Taylor A."/>
            <person name="Grigoriev I.V."/>
            <person name="Nagy L.G."/>
            <person name="Martin F."/>
            <person name="Kauserud H."/>
        </authorList>
    </citation>
    <scope>NUCLEOTIDE SEQUENCE</scope>
    <source>
        <strain evidence="2">CBHHK182m</strain>
    </source>
</reference>
<feature type="compositionally biased region" description="Basic and acidic residues" evidence="1">
    <location>
        <begin position="513"/>
        <end position="545"/>
    </location>
</feature>
<feature type="region of interest" description="Disordered" evidence="1">
    <location>
        <begin position="21"/>
        <end position="59"/>
    </location>
</feature>
<evidence type="ECO:0000313" key="3">
    <source>
        <dbReference type="Proteomes" id="UP001215598"/>
    </source>
</evidence>
<feature type="compositionally biased region" description="Basic and acidic residues" evidence="1">
    <location>
        <begin position="47"/>
        <end position="59"/>
    </location>
</feature>
<dbReference type="AlphaFoldDB" id="A0AAD7K7L2"/>
<proteinExistence type="predicted"/>
<evidence type="ECO:0000313" key="2">
    <source>
        <dbReference type="EMBL" id="KAJ7780006.1"/>
    </source>
</evidence>
<feature type="compositionally biased region" description="Basic and acidic residues" evidence="1">
    <location>
        <begin position="432"/>
        <end position="442"/>
    </location>
</feature>
<sequence length="600" mass="68951">MNIENKRDSSASAYVLEYAARERDRQKREKQARKIFKSSGSIDMEPNDPKDRSKREKNEKKYDPTWLYAHWHSVTLCRDLRKTVHKAKLEAIRGPTRTLQFKRAQSLRTNVLYYVTVEPYVAAKADSVASVIIPLYYNIVHQFYADAGAEKGKDEEHITLQLSLELAKDFRRRPEYEKNGNRALWTALSGALKDPGAPQEVWQDNIRDIQEAKYTLHIAPSNKYFEWQAGFDVVWFFSDPNDHHWTYFLQAKLQSEKKPANFSYNGTYFLSREAWHCRLTNDLGFEQLMALERTDEWQKAGQTNKQHGFVGYLIYGGENELWLIPADQIIRTVRRFHEIKRLSPYANTRLQDRALKTLFCIKEYLFGNMVFTDTDEQLDDPTDEDLDRALEEADLTTATATMVSESEGSPPNKKVKCKNLDEVKAALGKQIAEKRTQREKEPSVQIPASHDVGLGDEVEMQITTGRKKGEKGPGEQRKGRESMKGKTKSASKLEVESSEEPVTPKKRSLSRIQIEKSPEHPVVKKKGEDGPREQRRGRERTKGKDPLAGSKTKIRSASRIEVESSEEPVTPKKRSSSKIKVEKSPENNRVEQSAKGLKRK</sequence>
<gene>
    <name evidence="2" type="ORF">B0H16DRAFT_1683207</name>
</gene>
<protein>
    <submittedName>
        <fullName evidence="2">Uncharacterized protein</fullName>
    </submittedName>
</protein>
<feature type="compositionally biased region" description="Basic and acidic residues" evidence="1">
    <location>
        <begin position="470"/>
        <end position="484"/>
    </location>
</feature>
<name>A0AAD7K7L2_9AGAR</name>
<feature type="compositionally biased region" description="Basic and acidic residues" evidence="1">
    <location>
        <begin position="579"/>
        <end position="589"/>
    </location>
</feature>
<keyword evidence="3" id="KW-1185">Reference proteome</keyword>
<evidence type="ECO:0000256" key="1">
    <source>
        <dbReference type="SAM" id="MobiDB-lite"/>
    </source>
</evidence>
<organism evidence="2 3">
    <name type="scientific">Mycena metata</name>
    <dbReference type="NCBI Taxonomy" id="1033252"/>
    <lineage>
        <taxon>Eukaryota</taxon>
        <taxon>Fungi</taxon>
        <taxon>Dikarya</taxon>
        <taxon>Basidiomycota</taxon>
        <taxon>Agaricomycotina</taxon>
        <taxon>Agaricomycetes</taxon>
        <taxon>Agaricomycetidae</taxon>
        <taxon>Agaricales</taxon>
        <taxon>Marasmiineae</taxon>
        <taxon>Mycenaceae</taxon>
        <taxon>Mycena</taxon>
    </lineage>
</organism>
<dbReference type="EMBL" id="JARKIB010000005">
    <property type="protein sequence ID" value="KAJ7780006.1"/>
    <property type="molecule type" value="Genomic_DNA"/>
</dbReference>
<dbReference type="Proteomes" id="UP001215598">
    <property type="component" value="Unassembled WGS sequence"/>
</dbReference>
<feature type="region of interest" description="Disordered" evidence="1">
    <location>
        <begin position="432"/>
        <end position="600"/>
    </location>
</feature>
<accession>A0AAD7K7L2</accession>
<comment type="caution">
    <text evidence="2">The sequence shown here is derived from an EMBL/GenBank/DDBJ whole genome shotgun (WGS) entry which is preliminary data.</text>
</comment>